<evidence type="ECO:0000313" key="4">
    <source>
        <dbReference type="EMBL" id="GAA2781549.1"/>
    </source>
</evidence>
<gene>
    <name evidence="4" type="ORF">GCM10010470_14320</name>
</gene>
<evidence type="ECO:0000313" key="5">
    <source>
        <dbReference type="Proteomes" id="UP001500979"/>
    </source>
</evidence>
<keyword evidence="2" id="KW-0732">Signal</keyword>
<sequence length="311" mass="32938">MTGFRRLTALLLATLALLAACATRPQPTEPPGPVDDPASAFPAKIELPGQEPVTLTQRPKRIVSLSPTATETLYAIGAGDKVVAVDQFSNFPPQAPRTELSALSADAAAVGGQNPDLVIAPDSATQLAEGLRAVDVPVLLTPAPTTLDEAYQQIEVIGQATGRGNAARDLTERMRGEIDKIVADTPRPPQPLSYFHEVSPDFYTSTSQSFVGSVYGKFGLSNVADPAGGQFPQLSEEQILQANPSLIFLADTKCCQVNAAAVAARPGWNTLTAVRDGHVVELDDDIAGRWGPRVVDFVRTISDAVTRTQQS</sequence>
<dbReference type="PROSITE" id="PS51257">
    <property type="entry name" value="PROKAR_LIPOPROTEIN"/>
    <property type="match status" value="1"/>
</dbReference>
<comment type="caution">
    <text evidence="4">The sequence shown here is derived from an EMBL/GenBank/DDBJ whole genome shotgun (WGS) entry which is preliminary data.</text>
</comment>
<dbReference type="SUPFAM" id="SSF53807">
    <property type="entry name" value="Helical backbone' metal receptor"/>
    <property type="match status" value="1"/>
</dbReference>
<dbReference type="PANTHER" id="PTHR30535">
    <property type="entry name" value="VITAMIN B12-BINDING PROTEIN"/>
    <property type="match status" value="1"/>
</dbReference>
<feature type="chain" id="PRO_5046257962" evidence="2">
    <location>
        <begin position="23"/>
        <end position="311"/>
    </location>
</feature>
<evidence type="ECO:0000259" key="3">
    <source>
        <dbReference type="PROSITE" id="PS50983"/>
    </source>
</evidence>
<proteinExistence type="inferred from homology"/>
<dbReference type="InterPro" id="IPR002491">
    <property type="entry name" value="ABC_transptr_periplasmic_BD"/>
</dbReference>
<dbReference type="Proteomes" id="UP001500979">
    <property type="component" value="Unassembled WGS sequence"/>
</dbReference>
<comment type="similarity">
    <text evidence="1">Belongs to the bacterial solute-binding protein 8 family.</text>
</comment>
<feature type="domain" description="Fe/B12 periplasmic-binding" evidence="3">
    <location>
        <begin position="61"/>
        <end position="309"/>
    </location>
</feature>
<reference evidence="4 5" key="1">
    <citation type="journal article" date="2019" name="Int. J. Syst. Evol. Microbiol.">
        <title>The Global Catalogue of Microorganisms (GCM) 10K type strain sequencing project: providing services to taxonomists for standard genome sequencing and annotation.</title>
        <authorList>
            <consortium name="The Broad Institute Genomics Platform"/>
            <consortium name="The Broad Institute Genome Sequencing Center for Infectious Disease"/>
            <person name="Wu L."/>
            <person name="Ma J."/>
        </authorList>
    </citation>
    <scope>NUCLEOTIDE SEQUENCE [LARGE SCALE GENOMIC DNA]</scope>
    <source>
        <strain evidence="4 5">JCM 9383</strain>
    </source>
</reference>
<dbReference type="PANTHER" id="PTHR30535:SF34">
    <property type="entry name" value="MOLYBDATE-BINDING PROTEIN MOLA"/>
    <property type="match status" value="1"/>
</dbReference>
<evidence type="ECO:0000256" key="2">
    <source>
        <dbReference type="SAM" id="SignalP"/>
    </source>
</evidence>
<dbReference type="Gene3D" id="3.40.50.1980">
    <property type="entry name" value="Nitrogenase molybdenum iron protein domain"/>
    <property type="match status" value="2"/>
</dbReference>
<dbReference type="Pfam" id="PF01497">
    <property type="entry name" value="Peripla_BP_2"/>
    <property type="match status" value="1"/>
</dbReference>
<keyword evidence="5" id="KW-1185">Reference proteome</keyword>
<name>A0ABN3V744_9PSEU</name>
<dbReference type="InterPro" id="IPR050902">
    <property type="entry name" value="ABC_Transporter_SBP"/>
</dbReference>
<evidence type="ECO:0000256" key="1">
    <source>
        <dbReference type="ARBA" id="ARBA00008814"/>
    </source>
</evidence>
<dbReference type="CDD" id="cd01143">
    <property type="entry name" value="YvrC"/>
    <property type="match status" value="1"/>
</dbReference>
<protein>
    <submittedName>
        <fullName evidence="4">ABC transporter substrate-binding protein</fullName>
    </submittedName>
</protein>
<accession>A0ABN3V744</accession>
<dbReference type="EMBL" id="BAAAUX010000007">
    <property type="protein sequence ID" value="GAA2781549.1"/>
    <property type="molecule type" value="Genomic_DNA"/>
</dbReference>
<dbReference type="PROSITE" id="PS50983">
    <property type="entry name" value="FE_B12_PBP"/>
    <property type="match status" value="1"/>
</dbReference>
<feature type="signal peptide" evidence="2">
    <location>
        <begin position="1"/>
        <end position="22"/>
    </location>
</feature>
<dbReference type="RefSeq" id="WP_344678651.1">
    <property type="nucleotide sequence ID" value="NZ_BAAAUX010000007.1"/>
</dbReference>
<organism evidence="4 5">
    <name type="scientific">Saccharopolyspora taberi</name>
    <dbReference type="NCBI Taxonomy" id="60895"/>
    <lineage>
        <taxon>Bacteria</taxon>
        <taxon>Bacillati</taxon>
        <taxon>Actinomycetota</taxon>
        <taxon>Actinomycetes</taxon>
        <taxon>Pseudonocardiales</taxon>
        <taxon>Pseudonocardiaceae</taxon>
        <taxon>Saccharopolyspora</taxon>
    </lineage>
</organism>